<name>B9E5C0_CLOK1</name>
<sequence length="236" mass="25533">MNSPFLEKYAIILLIKGEEFVVETVEETKSKIGIVSFILGIIGLMAGVLPIIGAFVTIAGLVLGIKGHSTNHKKLATAGIFLCVVGLFEIVVNGAISYKGTTATLFNSGTNTANINISNVENKSTETVKKIIFCGSIDNDLNPTNVGDTFSVDSQFYTKFDNKAPFKTSKLKVTIYVMNGSSQSVFYTEDQDVEQDYTALAIPLNISTAGKYKIIITRSSDNQKLGEGEVTVVFYN</sequence>
<dbReference type="KEGG" id="ckr:CKR_2644"/>
<evidence type="ECO:0000313" key="3">
    <source>
        <dbReference type="Proteomes" id="UP000007969"/>
    </source>
</evidence>
<gene>
    <name evidence="2" type="ordered locus">CKR_2644</name>
</gene>
<accession>B9E5C0</accession>
<proteinExistence type="predicted"/>
<feature type="transmembrane region" description="Helical" evidence="1">
    <location>
        <begin position="34"/>
        <end position="63"/>
    </location>
</feature>
<evidence type="ECO:0008006" key="4">
    <source>
        <dbReference type="Google" id="ProtNLM"/>
    </source>
</evidence>
<evidence type="ECO:0000256" key="1">
    <source>
        <dbReference type="SAM" id="Phobius"/>
    </source>
</evidence>
<keyword evidence="1" id="KW-0472">Membrane</keyword>
<protein>
    <recommendedName>
        <fullName evidence="4">DUF4190 domain-containing protein</fullName>
    </recommendedName>
</protein>
<dbReference type="EMBL" id="AP009049">
    <property type="protein sequence ID" value="BAH07695.1"/>
    <property type="molecule type" value="Genomic_DNA"/>
</dbReference>
<dbReference type="HOGENOM" id="CLU_1281347_0_0_9"/>
<evidence type="ECO:0000313" key="2">
    <source>
        <dbReference type="EMBL" id="BAH07695.1"/>
    </source>
</evidence>
<dbReference type="AlphaFoldDB" id="B9E5C0"/>
<dbReference type="Proteomes" id="UP000007969">
    <property type="component" value="Chromosome"/>
</dbReference>
<keyword evidence="1" id="KW-1133">Transmembrane helix</keyword>
<reference evidence="3" key="1">
    <citation type="submission" date="2005-09" db="EMBL/GenBank/DDBJ databases">
        <title>Complete genome sequence of Clostridium kluyveri and comparative genomics of Clostridia species.</title>
        <authorList>
            <person name="Inui M."/>
            <person name="Nonaka H."/>
            <person name="Shinoda Y."/>
            <person name="Ikenaga Y."/>
            <person name="Abe M."/>
            <person name="Naito K."/>
            <person name="Vertes A.A."/>
            <person name="Yukawa H."/>
        </authorList>
    </citation>
    <scope>NUCLEOTIDE SEQUENCE [LARGE SCALE GENOMIC DNA]</scope>
    <source>
        <strain evidence="3">NBRC 12016</strain>
    </source>
</reference>
<keyword evidence="1" id="KW-0812">Transmembrane</keyword>
<organism evidence="2 3">
    <name type="scientific">Clostridium kluyveri (strain NBRC 12016)</name>
    <dbReference type="NCBI Taxonomy" id="583346"/>
    <lineage>
        <taxon>Bacteria</taxon>
        <taxon>Bacillati</taxon>
        <taxon>Bacillota</taxon>
        <taxon>Clostridia</taxon>
        <taxon>Eubacteriales</taxon>
        <taxon>Clostridiaceae</taxon>
        <taxon>Clostridium</taxon>
    </lineage>
</organism>
<feature type="transmembrane region" description="Helical" evidence="1">
    <location>
        <begin position="75"/>
        <end position="96"/>
    </location>
</feature>